<evidence type="ECO:0000313" key="2">
    <source>
        <dbReference type="Proteomes" id="UP000594638"/>
    </source>
</evidence>
<reference evidence="1 2" key="1">
    <citation type="submission" date="2019-12" db="EMBL/GenBank/DDBJ databases">
        <authorList>
            <person name="Alioto T."/>
            <person name="Alioto T."/>
            <person name="Gomez Garrido J."/>
        </authorList>
    </citation>
    <scope>NUCLEOTIDE SEQUENCE [LARGE SCALE GENOMIC DNA]</scope>
</reference>
<dbReference type="AlphaFoldDB" id="A0A8S0R484"/>
<keyword evidence="2" id="KW-1185">Reference proteome</keyword>
<name>A0A8S0R484_OLEEU</name>
<comment type="caution">
    <text evidence="1">The sequence shown here is derived from an EMBL/GenBank/DDBJ whole genome shotgun (WGS) entry which is preliminary data.</text>
</comment>
<evidence type="ECO:0000313" key="1">
    <source>
        <dbReference type="EMBL" id="CAA2973710.1"/>
    </source>
</evidence>
<proteinExistence type="predicted"/>
<protein>
    <submittedName>
        <fullName evidence="1">Uncharacterized protein</fullName>
    </submittedName>
</protein>
<gene>
    <name evidence="1" type="ORF">OLEA9_A019087</name>
</gene>
<dbReference type="EMBL" id="CACTIH010002121">
    <property type="protein sequence ID" value="CAA2973710.1"/>
    <property type="molecule type" value="Genomic_DNA"/>
</dbReference>
<dbReference type="OrthoDB" id="686198at2759"/>
<accession>A0A8S0R484</accession>
<dbReference type="Gramene" id="OE9A019087T1">
    <property type="protein sequence ID" value="OE9A019087C1"/>
    <property type="gene ID" value="OE9A019087"/>
</dbReference>
<organism evidence="1 2">
    <name type="scientific">Olea europaea subsp. europaea</name>
    <dbReference type="NCBI Taxonomy" id="158383"/>
    <lineage>
        <taxon>Eukaryota</taxon>
        <taxon>Viridiplantae</taxon>
        <taxon>Streptophyta</taxon>
        <taxon>Embryophyta</taxon>
        <taxon>Tracheophyta</taxon>
        <taxon>Spermatophyta</taxon>
        <taxon>Magnoliopsida</taxon>
        <taxon>eudicotyledons</taxon>
        <taxon>Gunneridae</taxon>
        <taxon>Pentapetalae</taxon>
        <taxon>asterids</taxon>
        <taxon>lamiids</taxon>
        <taxon>Lamiales</taxon>
        <taxon>Oleaceae</taxon>
        <taxon>Oleeae</taxon>
        <taxon>Olea</taxon>
    </lineage>
</organism>
<sequence>MVTSFGCSLQHTPVGASTSGANVCQIELPGASGLHHNVRTVIAERHGQGKCFSTKGWQRIVEIFSDSAGKKWTTAQMKYWGKLRE</sequence>
<dbReference type="Proteomes" id="UP000594638">
    <property type="component" value="Unassembled WGS sequence"/>
</dbReference>